<dbReference type="CDD" id="cd00452">
    <property type="entry name" value="KDPG_aldolase"/>
    <property type="match status" value="1"/>
</dbReference>
<evidence type="ECO:0000256" key="3">
    <source>
        <dbReference type="ARBA" id="ARBA00011233"/>
    </source>
</evidence>
<keyword evidence="5" id="KW-0119">Carbohydrate metabolism</keyword>
<dbReference type="SUPFAM" id="SSF51569">
    <property type="entry name" value="Aldolase"/>
    <property type="match status" value="1"/>
</dbReference>
<dbReference type="EMBL" id="VFSV01000004">
    <property type="protein sequence ID" value="TRD22808.1"/>
    <property type="molecule type" value="Genomic_DNA"/>
</dbReference>
<keyword evidence="7" id="KW-1185">Reference proteome</keyword>
<reference evidence="6 7" key="1">
    <citation type="submission" date="2019-06" db="EMBL/GenBank/DDBJ databases">
        <title>Paenimaribius caenipelagi gen. nov., sp. nov., isolated from a tidal flat.</title>
        <authorList>
            <person name="Yoon J.-H."/>
        </authorList>
    </citation>
    <scope>NUCLEOTIDE SEQUENCE [LARGE SCALE GENOMIC DNA]</scope>
    <source>
        <strain evidence="6 7">JBTF-M29</strain>
    </source>
</reference>
<evidence type="ECO:0000256" key="4">
    <source>
        <dbReference type="ARBA" id="ARBA00023239"/>
    </source>
</evidence>
<evidence type="ECO:0000256" key="1">
    <source>
        <dbReference type="ARBA" id="ARBA00004761"/>
    </source>
</evidence>
<dbReference type="Proteomes" id="UP000318590">
    <property type="component" value="Unassembled WGS sequence"/>
</dbReference>
<dbReference type="PANTHER" id="PTHR30246:SF1">
    <property type="entry name" value="2-DEHYDRO-3-DEOXY-6-PHOSPHOGALACTONATE ALDOLASE-RELATED"/>
    <property type="match status" value="1"/>
</dbReference>
<accession>A0A547Q8V5</accession>
<dbReference type="Pfam" id="PF01081">
    <property type="entry name" value="Aldolase"/>
    <property type="match status" value="1"/>
</dbReference>
<comment type="caution">
    <text evidence="6">The sequence shown here is derived from an EMBL/GenBank/DDBJ whole genome shotgun (WGS) entry which is preliminary data.</text>
</comment>
<gene>
    <name evidence="6" type="ORF">FEV53_03250</name>
</gene>
<comment type="pathway">
    <text evidence="1">Carbohydrate acid metabolism.</text>
</comment>
<dbReference type="GO" id="GO:0016829">
    <property type="term" value="F:lyase activity"/>
    <property type="evidence" value="ECO:0007669"/>
    <property type="project" value="UniProtKB-KW"/>
</dbReference>
<dbReference type="PANTHER" id="PTHR30246">
    <property type="entry name" value="2-KETO-3-DEOXY-6-PHOSPHOGLUCONATE ALDOLASE"/>
    <property type="match status" value="1"/>
</dbReference>
<comment type="subunit">
    <text evidence="3">Homotrimer.</text>
</comment>
<evidence type="ECO:0000256" key="5">
    <source>
        <dbReference type="ARBA" id="ARBA00023277"/>
    </source>
</evidence>
<proteinExistence type="inferred from homology"/>
<evidence type="ECO:0000313" key="6">
    <source>
        <dbReference type="EMBL" id="TRD22808.1"/>
    </source>
</evidence>
<dbReference type="OrthoDB" id="7204076at2"/>
<protein>
    <submittedName>
        <fullName evidence="6">2-dehydro-3-deoxy-6-phosphogalactonate aldolase</fullName>
    </submittedName>
</protein>
<sequence length="200" mass="20489">MRQIIAILRGIDPTEAEAVAGALIDAGITRIEVPLNSPSPFASVEAMAKAHGDVAQIGAGTVLTPEDVIRVRDAGGRMIVSPNCDPEVIAATKASGLDSYPGVLTPTECFAALKAGATALKVFPAFRLGIDGLKAIRAVLPTETRLYMVGGVGPADFREWVSAGASGFGIGTSLYRPGDSAGDVAARAREMVAAHDAAFA</sequence>
<organism evidence="6 7">
    <name type="scientific">Palleronia caenipelagi</name>
    <dbReference type="NCBI Taxonomy" id="2489174"/>
    <lineage>
        <taxon>Bacteria</taxon>
        <taxon>Pseudomonadati</taxon>
        <taxon>Pseudomonadota</taxon>
        <taxon>Alphaproteobacteria</taxon>
        <taxon>Rhodobacterales</taxon>
        <taxon>Roseobacteraceae</taxon>
        <taxon>Palleronia</taxon>
    </lineage>
</organism>
<dbReference type="InterPro" id="IPR013785">
    <property type="entry name" value="Aldolase_TIM"/>
</dbReference>
<dbReference type="AlphaFoldDB" id="A0A547Q8V5"/>
<comment type="similarity">
    <text evidence="2">Belongs to the KHG/KDPG aldolase family.</text>
</comment>
<keyword evidence="4" id="KW-0456">Lyase</keyword>
<dbReference type="Gene3D" id="3.20.20.70">
    <property type="entry name" value="Aldolase class I"/>
    <property type="match status" value="1"/>
</dbReference>
<evidence type="ECO:0000256" key="2">
    <source>
        <dbReference type="ARBA" id="ARBA00006906"/>
    </source>
</evidence>
<name>A0A547Q8V5_9RHOB</name>
<dbReference type="InterPro" id="IPR000887">
    <property type="entry name" value="Aldlse_KDPG_KHG"/>
</dbReference>
<dbReference type="NCBIfam" id="NF006600">
    <property type="entry name" value="PRK09140.1"/>
    <property type="match status" value="1"/>
</dbReference>
<dbReference type="RefSeq" id="WP_142833388.1">
    <property type="nucleotide sequence ID" value="NZ_VFSV01000004.1"/>
</dbReference>
<evidence type="ECO:0000313" key="7">
    <source>
        <dbReference type="Proteomes" id="UP000318590"/>
    </source>
</evidence>